<dbReference type="InterPro" id="IPR050025">
    <property type="entry name" value="DalD"/>
</dbReference>
<dbReference type="SUPFAM" id="SSF48179">
    <property type="entry name" value="6-phosphogluconate dehydrogenase C-terminal domain-like"/>
    <property type="match status" value="1"/>
</dbReference>
<reference evidence="5" key="1">
    <citation type="submission" date="2006-12" db="EMBL/GenBank/DDBJ databases">
        <title>Complete sequence of chromosome 1 of Verminephrobacter eiseniae EF01-2.</title>
        <authorList>
            <person name="Copeland A."/>
            <person name="Lucas S."/>
            <person name="Lapidus A."/>
            <person name="Barry K."/>
            <person name="Detter J.C."/>
            <person name="Glavina del Rio T."/>
            <person name="Dalin E."/>
            <person name="Tice H."/>
            <person name="Pitluck S."/>
            <person name="Chertkov O."/>
            <person name="Brettin T."/>
            <person name="Bruce D."/>
            <person name="Han C."/>
            <person name="Tapia R."/>
            <person name="Gilna P."/>
            <person name="Schmutz J."/>
            <person name="Larimer F."/>
            <person name="Land M."/>
            <person name="Hauser L."/>
            <person name="Kyrpides N."/>
            <person name="Kim E."/>
            <person name="Stahl D."/>
            <person name="Richardson P."/>
        </authorList>
    </citation>
    <scope>NUCLEOTIDE SEQUENCE [LARGE SCALE GENOMIC DNA]</scope>
    <source>
        <strain evidence="5">EF01-2</strain>
    </source>
</reference>
<dbReference type="GO" id="GO:0042840">
    <property type="term" value="P:D-glucuronate catabolic process"/>
    <property type="evidence" value="ECO:0007669"/>
    <property type="project" value="TreeGrafter"/>
</dbReference>
<evidence type="ECO:0000313" key="5">
    <source>
        <dbReference type="Proteomes" id="UP000000374"/>
    </source>
</evidence>
<keyword evidence="5" id="KW-1185">Reference proteome</keyword>
<accession>A1WMP0</accession>
<name>A1WMP0_VEREI</name>
<dbReference type="Pfam" id="PF08125">
    <property type="entry name" value="Mannitol_dh_C"/>
    <property type="match status" value="1"/>
</dbReference>
<dbReference type="GeneID" id="76461623"/>
<dbReference type="EMBL" id="CP000542">
    <property type="protein sequence ID" value="ABM58897.1"/>
    <property type="molecule type" value="Genomic_DNA"/>
</dbReference>
<dbReference type="eggNOG" id="COG0246">
    <property type="taxonomic scope" value="Bacteria"/>
</dbReference>
<dbReference type="SUPFAM" id="SSF51735">
    <property type="entry name" value="NAD(P)-binding Rossmann-fold domains"/>
    <property type="match status" value="1"/>
</dbReference>
<dbReference type="InterPro" id="IPR000669">
    <property type="entry name" value="Mannitol_DH"/>
</dbReference>
<protein>
    <submittedName>
        <fullName evidence="4">Mannitol dehydrogenase, C-terminal domain</fullName>
    </submittedName>
</protein>
<feature type="domain" description="Mannitol dehydrogenase C-terminal" evidence="3">
    <location>
        <begin position="272"/>
        <end position="456"/>
    </location>
</feature>
<feature type="domain" description="Mannitol dehydrogenase N-terminal" evidence="2">
    <location>
        <begin position="9"/>
        <end position="262"/>
    </location>
</feature>
<dbReference type="InterPro" id="IPR008927">
    <property type="entry name" value="6-PGluconate_DH-like_C_sf"/>
</dbReference>
<sequence length="468" mass="51136">MTTDIHPLTILHLGLGSFHRAHQALYLHRLHALGERRWVLAGGNLRPDMQDSIAALQAQHGAYTLETVSARGERSYTWVESIRTVLPYTPDLAGLVALAVQPGTRIISFTVTEAGYYLDSRHQLNWAGAPDLHNDLQALRHGGAGSTIYGALTTLLRARSKAGAGAVTLLNCDNLRHNGERARSGLLQFVNALGDTALAAWIAAHTSSPNAMVDRITPRPTPEVVERVRQATGRNDPAALMGESFIQWVIEDRFANGRPAWERVGVELVESVAPYEEAKIRLLNATHSGIAWAGTLLGYRFIHEGTQHPAIRQMMFDYVTDDTIPVLSPSPLDLAAYRDVVLERFANPAIADTNQRVAMDGFSKIPGFIAPTIGERLARGQGIASVAMLPALFLAYLQRWHTGQIPYPYQDQAMDSDAAHAICAAADPVAAFAANRVLWGDLADDPRLAQALHGARQRVNRFTQEHSA</sequence>
<dbReference type="AlphaFoldDB" id="A1WMP0"/>
<dbReference type="KEGG" id="vei:Veis_3167"/>
<organism evidence="4 5">
    <name type="scientific">Verminephrobacter eiseniae (strain EF01-2)</name>
    <dbReference type="NCBI Taxonomy" id="391735"/>
    <lineage>
        <taxon>Bacteria</taxon>
        <taxon>Pseudomonadati</taxon>
        <taxon>Pseudomonadota</taxon>
        <taxon>Betaproteobacteria</taxon>
        <taxon>Burkholderiales</taxon>
        <taxon>Comamonadaceae</taxon>
        <taxon>Verminephrobacter</taxon>
    </lineage>
</organism>
<dbReference type="InterPro" id="IPR036291">
    <property type="entry name" value="NAD(P)-bd_dom_sf"/>
</dbReference>
<dbReference type="PANTHER" id="PTHR43362:SF7">
    <property type="entry name" value="D-MANNONATE OXIDOREDUCTASE"/>
    <property type="match status" value="1"/>
</dbReference>
<dbReference type="NCBIfam" id="NF043014">
    <property type="entry name" value="DArabDhDalD"/>
    <property type="match status" value="1"/>
</dbReference>
<dbReference type="OrthoDB" id="271711at2"/>
<dbReference type="InterPro" id="IPR050988">
    <property type="entry name" value="Mannitol_DH/Oxidoreductase"/>
</dbReference>
<dbReference type="Gene3D" id="1.10.1040.10">
    <property type="entry name" value="N-(1-d-carboxylethyl)-l-norvaline Dehydrogenase, domain 2"/>
    <property type="match status" value="1"/>
</dbReference>
<dbReference type="GO" id="GO:0008866">
    <property type="term" value="F:fructuronate reductase activity"/>
    <property type="evidence" value="ECO:0007669"/>
    <property type="project" value="TreeGrafter"/>
</dbReference>
<dbReference type="Pfam" id="PF01232">
    <property type="entry name" value="Mannitol_dh"/>
    <property type="match status" value="1"/>
</dbReference>
<keyword evidence="1" id="KW-0560">Oxidoreductase</keyword>
<dbReference type="STRING" id="391735.Veis_3167"/>
<dbReference type="PANTHER" id="PTHR43362">
    <property type="entry name" value="MANNITOL DEHYDROGENASE DSF1-RELATED"/>
    <property type="match status" value="1"/>
</dbReference>
<evidence type="ECO:0000256" key="1">
    <source>
        <dbReference type="ARBA" id="ARBA00023002"/>
    </source>
</evidence>
<dbReference type="InterPro" id="IPR013118">
    <property type="entry name" value="Mannitol_DH_C"/>
</dbReference>
<dbReference type="PRINTS" id="PR00084">
    <property type="entry name" value="MTLDHDRGNASE"/>
</dbReference>
<gene>
    <name evidence="4" type="ordered locus">Veis_3167</name>
</gene>
<evidence type="ECO:0000259" key="3">
    <source>
        <dbReference type="Pfam" id="PF08125"/>
    </source>
</evidence>
<evidence type="ECO:0000313" key="4">
    <source>
        <dbReference type="EMBL" id="ABM58897.1"/>
    </source>
</evidence>
<dbReference type="InterPro" id="IPR013328">
    <property type="entry name" value="6PGD_dom2"/>
</dbReference>
<dbReference type="Gene3D" id="3.40.50.720">
    <property type="entry name" value="NAD(P)-binding Rossmann-like Domain"/>
    <property type="match status" value="1"/>
</dbReference>
<evidence type="ECO:0000259" key="2">
    <source>
        <dbReference type="Pfam" id="PF01232"/>
    </source>
</evidence>
<proteinExistence type="predicted"/>
<dbReference type="RefSeq" id="WP_011810890.1">
    <property type="nucleotide sequence ID" value="NC_008786.1"/>
</dbReference>
<dbReference type="InterPro" id="IPR013131">
    <property type="entry name" value="Mannitol_DH_N"/>
</dbReference>
<dbReference type="HOGENOM" id="CLU_027324_0_2_4"/>
<dbReference type="Proteomes" id="UP000000374">
    <property type="component" value="Chromosome"/>
</dbReference>